<proteinExistence type="inferred from homology"/>
<evidence type="ECO:0000256" key="7">
    <source>
        <dbReference type="ARBA" id="ARBA00023191"/>
    </source>
</evidence>
<dbReference type="Gene3D" id="3.90.470.20">
    <property type="entry name" value="4'-phosphopantetheinyl transferase domain"/>
    <property type="match status" value="2"/>
</dbReference>
<evidence type="ECO:0000256" key="1">
    <source>
        <dbReference type="ARBA" id="ARBA00003937"/>
    </source>
</evidence>
<dbReference type="InterPro" id="IPR041354">
    <property type="entry name" value="4PPT_N"/>
</dbReference>
<keyword evidence="7" id="KW-0259">Enterobactin biosynthesis</keyword>
<evidence type="ECO:0000256" key="2">
    <source>
        <dbReference type="ARBA" id="ARBA00004993"/>
    </source>
</evidence>
<comment type="similarity">
    <text evidence="3">Belongs to the P-Pant transferase superfamily. EntD family.</text>
</comment>
<dbReference type="RefSeq" id="WP_192375640.1">
    <property type="nucleotide sequence ID" value="NZ_JACXSS010000001.1"/>
</dbReference>
<dbReference type="InterPro" id="IPR003542">
    <property type="entry name" value="Enbac_synth_compD-like"/>
</dbReference>
<evidence type="ECO:0000259" key="13">
    <source>
        <dbReference type="Pfam" id="PF17837"/>
    </source>
</evidence>
<evidence type="ECO:0000313" key="15">
    <source>
        <dbReference type="Proteomes" id="UP000652176"/>
    </source>
</evidence>
<name>A0ABR9D3I0_9GAMM</name>
<sequence length="229" mass="26052">MTYRPNSIYMLNHSQYLLPSPPFYGVSHNKPCTLQALHPEELPLINGASVKRIGEFCAGRYCAHQVLEQLGFSHVPVLKNEHGAPVWPKGIVGSISHSSEMSIAVAARSEDIQALGVDIQYYDRPFPDQTFATLFRHQEIRSILSAQRGLADRFAYSIFASKESVIKCIYNAFGYWLDFTDILIEIDLTRGWFLISIPKKRAFNRPGWFGRVYFDTAYISTATWLTHSK</sequence>
<feature type="domain" description="4'-phosphopantetheinyl transferase" evidence="12">
    <location>
        <begin position="115"/>
        <end position="189"/>
    </location>
</feature>
<comment type="catalytic activity">
    <reaction evidence="10">
        <text>apo-[aryl-carrier protein] + CoA = holo-[aryl-carrier protein] + adenosine 3',5'-bisphosphate + H(+)</text>
        <dbReference type="Rhea" id="RHEA:48404"/>
        <dbReference type="Rhea" id="RHEA-COMP:15903"/>
        <dbReference type="Rhea" id="RHEA-COMP:17557"/>
        <dbReference type="ChEBI" id="CHEBI:15378"/>
        <dbReference type="ChEBI" id="CHEBI:29999"/>
        <dbReference type="ChEBI" id="CHEBI:57287"/>
        <dbReference type="ChEBI" id="CHEBI:58343"/>
        <dbReference type="ChEBI" id="CHEBI:64479"/>
    </reaction>
</comment>
<dbReference type="PRINTS" id="PR01399">
    <property type="entry name" value="ENTSNTHTASED"/>
</dbReference>
<protein>
    <recommendedName>
        <fullName evidence="5">Enterobactin synthase component D</fullName>
    </recommendedName>
    <alternativeName>
        <fullName evidence="8">4'-phosphopantetheinyl transferase EntD</fullName>
    </alternativeName>
    <alternativeName>
        <fullName evidence="9">Enterochelin synthase D</fullName>
    </alternativeName>
</protein>
<dbReference type="Pfam" id="PF01648">
    <property type="entry name" value="ACPS"/>
    <property type="match status" value="1"/>
</dbReference>
<dbReference type="PANTHER" id="PTHR38096:SF1">
    <property type="entry name" value="ENTEROBACTIN SYNTHASE COMPONENT D"/>
    <property type="match status" value="1"/>
</dbReference>
<feature type="domain" description="4'-phosphopantetheinyl transferase N-terminal" evidence="13">
    <location>
        <begin position="42"/>
        <end position="107"/>
    </location>
</feature>
<comment type="caution">
    <text evidence="14">The sequence shown here is derived from an EMBL/GenBank/DDBJ whole genome shotgun (WGS) entry which is preliminary data.</text>
</comment>
<evidence type="ECO:0000256" key="8">
    <source>
        <dbReference type="ARBA" id="ARBA00029894"/>
    </source>
</evidence>
<dbReference type="EMBL" id="JACXSS010000001">
    <property type="protein sequence ID" value="MBD9357356.1"/>
    <property type="molecule type" value="Genomic_DNA"/>
</dbReference>
<dbReference type="PANTHER" id="PTHR38096">
    <property type="entry name" value="ENTEROBACTIN SYNTHASE COMPONENT D"/>
    <property type="match status" value="1"/>
</dbReference>
<organism evidence="14 15">
    <name type="scientific">Methylomonas albis</name>
    <dbReference type="NCBI Taxonomy" id="1854563"/>
    <lineage>
        <taxon>Bacteria</taxon>
        <taxon>Pseudomonadati</taxon>
        <taxon>Pseudomonadota</taxon>
        <taxon>Gammaproteobacteria</taxon>
        <taxon>Methylococcales</taxon>
        <taxon>Methylococcaceae</taxon>
        <taxon>Methylomonas</taxon>
    </lineage>
</organism>
<comment type="pathway">
    <text evidence="2">Siderophore biosynthesis; enterobactin biosynthesis.</text>
</comment>
<evidence type="ECO:0000259" key="12">
    <source>
        <dbReference type="Pfam" id="PF01648"/>
    </source>
</evidence>
<evidence type="ECO:0000313" key="14">
    <source>
        <dbReference type="EMBL" id="MBD9357356.1"/>
    </source>
</evidence>
<evidence type="ECO:0000256" key="3">
    <source>
        <dbReference type="ARBA" id="ARBA00008342"/>
    </source>
</evidence>
<evidence type="ECO:0000256" key="4">
    <source>
        <dbReference type="ARBA" id="ARBA00011503"/>
    </source>
</evidence>
<comment type="catalytic activity">
    <reaction evidence="11">
        <text>apo-[peptidyl-carrier protein] + CoA = holo-[peptidyl-carrier protein] + adenosine 3',5'-bisphosphate + H(+)</text>
        <dbReference type="Rhea" id="RHEA:46228"/>
        <dbReference type="Rhea" id="RHEA-COMP:11479"/>
        <dbReference type="Rhea" id="RHEA-COMP:11480"/>
        <dbReference type="ChEBI" id="CHEBI:15378"/>
        <dbReference type="ChEBI" id="CHEBI:29999"/>
        <dbReference type="ChEBI" id="CHEBI:57287"/>
        <dbReference type="ChEBI" id="CHEBI:58343"/>
        <dbReference type="ChEBI" id="CHEBI:64479"/>
    </reaction>
</comment>
<dbReference type="InterPro" id="IPR037143">
    <property type="entry name" value="4-PPantetheinyl_Trfase_dom_sf"/>
</dbReference>
<gene>
    <name evidence="14" type="ORF">IE877_15960</name>
</gene>
<evidence type="ECO:0000256" key="10">
    <source>
        <dbReference type="ARBA" id="ARBA00049176"/>
    </source>
</evidence>
<evidence type="ECO:0000256" key="6">
    <source>
        <dbReference type="ARBA" id="ARBA00022679"/>
    </source>
</evidence>
<evidence type="ECO:0000256" key="11">
    <source>
        <dbReference type="ARBA" id="ARBA00049191"/>
    </source>
</evidence>
<dbReference type="SUPFAM" id="SSF56214">
    <property type="entry name" value="4'-phosphopantetheinyl transferase"/>
    <property type="match status" value="1"/>
</dbReference>
<dbReference type="InterPro" id="IPR008278">
    <property type="entry name" value="4-PPantetheinyl_Trfase_dom"/>
</dbReference>
<keyword evidence="15" id="KW-1185">Reference proteome</keyword>
<reference evidence="14 15" key="1">
    <citation type="submission" date="2020-09" db="EMBL/GenBank/DDBJ databases">
        <title>Methylomonas albis sp. nov. and Methylomonas fluvii sp. nov.: Two cold-adapted methanotrophs from the River Elbe and an amended description of Methylovulum psychrotolerans strain Eb1.</title>
        <authorList>
            <person name="Bussmann I.K."/>
            <person name="Klings K.-W."/>
            <person name="Warnstedt J."/>
            <person name="Hoppert M."/>
            <person name="Saborowski A."/>
            <person name="Horn F."/>
            <person name="Liebner S."/>
        </authorList>
    </citation>
    <scope>NUCLEOTIDE SEQUENCE [LARGE SCALE GENOMIC DNA]</scope>
    <source>
        <strain evidence="14 15">EbA</strain>
    </source>
</reference>
<evidence type="ECO:0000256" key="9">
    <source>
        <dbReference type="ARBA" id="ARBA00031996"/>
    </source>
</evidence>
<comment type="function">
    <text evidence="1">Involved in the biosynthesis of the siderophore enterobactin (enterochelin), which is a macrocyclic trimeric lactone of N-(2,3-dihydroxybenzoyl)-serine. The serine trilactone serves as a scaffolding for the three catechol functionalities that provide hexadentate coordination for the tightly ligated iron(2+) atoms. Plays an essential role in the assembly of the enterobactin by catalyzing the transfer of the 4'-phosphopantetheine (Ppant) moiety from coenzyme A to the apo-domains of both EntB (ArCP domain) and EntF (PCP domain) to yield their holo-forms which make them competent for the activation of 2,3-dihydroxybenzoate (DHB) and L-serine, respectively.</text>
</comment>
<comment type="subunit">
    <text evidence="4">EntB, EntD, EntE, and EntF form a multienzyme complex called enterobactin synthase.</text>
</comment>
<dbReference type="Pfam" id="PF17837">
    <property type="entry name" value="4PPT_N"/>
    <property type="match status" value="1"/>
</dbReference>
<accession>A0ABR9D3I0</accession>
<dbReference type="Proteomes" id="UP000652176">
    <property type="component" value="Unassembled WGS sequence"/>
</dbReference>
<dbReference type="GO" id="GO:0016740">
    <property type="term" value="F:transferase activity"/>
    <property type="evidence" value="ECO:0007669"/>
    <property type="project" value="UniProtKB-KW"/>
</dbReference>
<keyword evidence="6 14" id="KW-0808">Transferase</keyword>
<evidence type="ECO:0000256" key="5">
    <source>
        <dbReference type="ARBA" id="ARBA00019087"/>
    </source>
</evidence>